<organism evidence="1">
    <name type="scientific">Fusarium oxysporum f. sp. pisi HDV247</name>
    <dbReference type="NCBI Taxonomy" id="1080344"/>
    <lineage>
        <taxon>Eukaryota</taxon>
        <taxon>Fungi</taxon>
        <taxon>Dikarya</taxon>
        <taxon>Ascomycota</taxon>
        <taxon>Pezizomycotina</taxon>
        <taxon>Sordariomycetes</taxon>
        <taxon>Hypocreomycetidae</taxon>
        <taxon>Hypocreales</taxon>
        <taxon>Nectriaceae</taxon>
        <taxon>Fusarium</taxon>
        <taxon>Fusarium oxysporum species complex</taxon>
    </lineage>
</organism>
<reference evidence="1" key="1">
    <citation type="submission" date="2011-10" db="EMBL/GenBank/DDBJ databases">
        <title>The Genome Sequence of Fusarium oxysporum HDV247.</title>
        <authorList>
            <consortium name="The Broad Institute Genome Sequencing Platform"/>
            <person name="Ma L.-J."/>
            <person name="Gale L.R."/>
            <person name="Schwartz D.C."/>
            <person name="Zhou S."/>
            <person name="Corby-Kistler H."/>
            <person name="Young S.K."/>
            <person name="Zeng Q."/>
            <person name="Gargeya S."/>
            <person name="Fitzgerald M."/>
            <person name="Haas B."/>
            <person name="Abouelleil A."/>
            <person name="Alvarado L."/>
            <person name="Arachchi H.M."/>
            <person name="Berlin A."/>
            <person name="Brown A."/>
            <person name="Chapman S.B."/>
            <person name="Chen Z."/>
            <person name="Dunbar C."/>
            <person name="Freedman E."/>
            <person name="Gearin G."/>
            <person name="Goldberg J."/>
            <person name="Griggs A."/>
            <person name="Gujja S."/>
            <person name="Heiman D."/>
            <person name="Howarth C."/>
            <person name="Larson L."/>
            <person name="Lui A."/>
            <person name="MacDonald P.J.P."/>
            <person name="Montmayeur A."/>
            <person name="Murphy C."/>
            <person name="Neiman D."/>
            <person name="Pearson M."/>
            <person name="Priest M."/>
            <person name="Roberts A."/>
            <person name="Saif S."/>
            <person name="Shea T."/>
            <person name="Shenoy N."/>
            <person name="Sisk P."/>
            <person name="Stolte C."/>
            <person name="Sykes S."/>
            <person name="Wortman J."/>
            <person name="Nusbaum C."/>
            <person name="Birren B."/>
        </authorList>
    </citation>
    <scope>NUCLEOTIDE SEQUENCE [LARGE SCALE GENOMIC DNA]</scope>
    <source>
        <strain evidence="1">HDV247</strain>
    </source>
</reference>
<dbReference type="HOGENOM" id="CLU_208057_0_0_1"/>
<evidence type="ECO:0000313" key="1">
    <source>
        <dbReference type="EMBL" id="EXA28554.1"/>
    </source>
</evidence>
<sequence>MDLETAKTYQKLQELIGPWAASQLDQAIGLALTRTRATSAASIARDIPSGLARSLWNTSRRSS</sequence>
<dbReference type="EMBL" id="JH651216">
    <property type="protein sequence ID" value="EXA28554.1"/>
    <property type="molecule type" value="Genomic_DNA"/>
</dbReference>
<dbReference type="AlphaFoldDB" id="W9N7D8"/>
<reference evidence="1" key="2">
    <citation type="submission" date="2012-05" db="EMBL/GenBank/DDBJ databases">
        <title>Annotation of the Genome Sequence of Fusarium oxysporum HDV247.</title>
        <authorList>
            <consortium name="The Broad Institute Genomics Platform"/>
            <person name="Ma L.-J."/>
            <person name="Corby-Kistler H."/>
            <person name="Broz K."/>
            <person name="Gale L.R."/>
            <person name="Jonkers W."/>
            <person name="O'Donnell K."/>
            <person name="Ploetz R."/>
            <person name="Steinberg C."/>
            <person name="Schwartz D.C."/>
            <person name="VanEtten H."/>
            <person name="Zhou S."/>
            <person name="Young S.K."/>
            <person name="Zeng Q."/>
            <person name="Gargeya S."/>
            <person name="Fitzgerald M."/>
            <person name="Abouelleil A."/>
            <person name="Alvarado L."/>
            <person name="Chapman S.B."/>
            <person name="Gainer-Dewar J."/>
            <person name="Goldberg J."/>
            <person name="Griggs A."/>
            <person name="Gujja S."/>
            <person name="Hansen M."/>
            <person name="Howarth C."/>
            <person name="Imamovic A."/>
            <person name="Ireland A."/>
            <person name="Larimer J."/>
            <person name="McCowan C."/>
            <person name="Murphy C."/>
            <person name="Pearson M."/>
            <person name="Poon T.W."/>
            <person name="Priest M."/>
            <person name="Roberts A."/>
            <person name="Saif S."/>
            <person name="Shea T."/>
            <person name="Sykes S."/>
            <person name="Wortman J."/>
            <person name="Nusbaum C."/>
            <person name="Birren B."/>
        </authorList>
    </citation>
    <scope>NUCLEOTIDE SEQUENCE</scope>
    <source>
        <strain evidence="1">HDV247</strain>
    </source>
</reference>
<name>W9N7D8_FUSOX</name>
<dbReference type="Proteomes" id="UP000030751">
    <property type="component" value="Unassembled WGS sequence"/>
</dbReference>
<accession>W9N7D8</accession>
<proteinExistence type="predicted"/>
<gene>
    <name evidence="1" type="ORF">FOVG_19850</name>
</gene>
<protein>
    <submittedName>
        <fullName evidence="1">Uncharacterized protein</fullName>
    </submittedName>
</protein>